<sequence length="147" mass="16421">MWSALPVYFIVWLVLLSPSLPFLNLTASGLPLYPALAIACLYVAMHVYEISVRGHCYLCADSTAVPVTLLAVLLGGTVAHYTHGFTWAALFLLMMRGAMILLIAHIAAMIWAGLLTSIMRFHLRQRIATERAELQSQSHDWTRIRKP</sequence>
<gene>
    <name evidence="2" type="ORF">BGE01nite_44340</name>
</gene>
<evidence type="ECO:0000313" key="3">
    <source>
        <dbReference type="Proteomes" id="UP000321577"/>
    </source>
</evidence>
<dbReference type="Proteomes" id="UP000321577">
    <property type="component" value="Unassembled WGS sequence"/>
</dbReference>
<dbReference type="AlphaFoldDB" id="A0A512MEH8"/>
<feature type="transmembrane region" description="Helical" evidence="1">
    <location>
        <begin position="87"/>
        <end position="116"/>
    </location>
</feature>
<evidence type="ECO:0000313" key="2">
    <source>
        <dbReference type="EMBL" id="GEP45143.1"/>
    </source>
</evidence>
<keyword evidence="1" id="KW-0472">Membrane</keyword>
<dbReference type="EMBL" id="BKAG01000042">
    <property type="protein sequence ID" value="GEP45143.1"/>
    <property type="molecule type" value="Genomic_DNA"/>
</dbReference>
<feature type="transmembrane region" description="Helical" evidence="1">
    <location>
        <begin position="31"/>
        <end position="51"/>
    </location>
</feature>
<comment type="caution">
    <text evidence="2">The sequence shown here is derived from an EMBL/GenBank/DDBJ whole genome shotgun (WGS) entry which is preliminary data.</text>
</comment>
<organism evidence="2 3">
    <name type="scientific">Brevifollis gellanilyticus</name>
    <dbReference type="NCBI Taxonomy" id="748831"/>
    <lineage>
        <taxon>Bacteria</taxon>
        <taxon>Pseudomonadati</taxon>
        <taxon>Verrucomicrobiota</taxon>
        <taxon>Verrucomicrobiia</taxon>
        <taxon>Verrucomicrobiales</taxon>
        <taxon>Verrucomicrobiaceae</taxon>
    </lineage>
</organism>
<feature type="transmembrane region" description="Helical" evidence="1">
    <location>
        <begin position="63"/>
        <end position="81"/>
    </location>
</feature>
<reference evidence="2 3" key="1">
    <citation type="submission" date="2019-07" db="EMBL/GenBank/DDBJ databases">
        <title>Whole genome shotgun sequence of Brevifollis gellanilyticus NBRC 108608.</title>
        <authorList>
            <person name="Hosoyama A."/>
            <person name="Uohara A."/>
            <person name="Ohji S."/>
            <person name="Ichikawa N."/>
        </authorList>
    </citation>
    <scope>NUCLEOTIDE SEQUENCE [LARGE SCALE GENOMIC DNA]</scope>
    <source>
        <strain evidence="2 3">NBRC 108608</strain>
    </source>
</reference>
<keyword evidence="1" id="KW-0812">Transmembrane</keyword>
<evidence type="ECO:0000256" key="1">
    <source>
        <dbReference type="SAM" id="Phobius"/>
    </source>
</evidence>
<protein>
    <submittedName>
        <fullName evidence="2">Uncharacterized protein</fullName>
    </submittedName>
</protein>
<proteinExistence type="predicted"/>
<name>A0A512MEH8_9BACT</name>
<accession>A0A512MEH8</accession>
<keyword evidence="3" id="KW-1185">Reference proteome</keyword>
<keyword evidence="1" id="KW-1133">Transmembrane helix</keyword>